<keyword evidence="2" id="KW-1185">Reference proteome</keyword>
<reference evidence="1 2" key="1">
    <citation type="submission" date="2022-10" db="EMBL/GenBank/DDBJ databases">
        <title>Luteolibacter flavescens strain MCCC 1K03193, whole genome shotgun sequencing project.</title>
        <authorList>
            <person name="Zhao G."/>
            <person name="Shen L."/>
        </authorList>
    </citation>
    <scope>NUCLEOTIDE SEQUENCE [LARGE SCALE GENOMIC DNA]</scope>
    <source>
        <strain evidence="1 2">MCCC 1K03193</strain>
    </source>
</reference>
<sequence>MLHSLYQEQTLPLSLDEAWSFFSSPRNLEAMTPPDLGFRIIHCPSDTMHEGQIIEYRVKALPLLWMTWVTEIKAVEDRRSFIDEQRFGPYRFWHHRHTFEAVEGGVKMTDLVHYALPFGPLGEIAHGLFVRRKLEGIFRFRREELDRRFGRPG</sequence>
<evidence type="ECO:0000313" key="2">
    <source>
        <dbReference type="Proteomes" id="UP001207930"/>
    </source>
</evidence>
<dbReference type="InterPro" id="IPR023393">
    <property type="entry name" value="START-like_dom_sf"/>
</dbReference>
<organism evidence="1 2">
    <name type="scientific">Luteolibacter flavescens</name>
    <dbReference type="NCBI Taxonomy" id="1859460"/>
    <lineage>
        <taxon>Bacteria</taxon>
        <taxon>Pseudomonadati</taxon>
        <taxon>Verrucomicrobiota</taxon>
        <taxon>Verrucomicrobiia</taxon>
        <taxon>Verrucomicrobiales</taxon>
        <taxon>Verrucomicrobiaceae</taxon>
        <taxon>Luteolibacter</taxon>
    </lineage>
</organism>
<name>A0ABT3FV34_9BACT</name>
<dbReference type="Proteomes" id="UP001207930">
    <property type="component" value="Unassembled WGS sequence"/>
</dbReference>
<dbReference type="SUPFAM" id="SSF55961">
    <property type="entry name" value="Bet v1-like"/>
    <property type="match status" value="1"/>
</dbReference>
<accession>A0ABT3FV34</accession>
<dbReference type="Gene3D" id="3.30.530.20">
    <property type="match status" value="1"/>
</dbReference>
<dbReference type="RefSeq" id="WP_264502793.1">
    <property type="nucleotide sequence ID" value="NZ_JAPDDS010000012.1"/>
</dbReference>
<comment type="caution">
    <text evidence="1">The sequence shown here is derived from an EMBL/GenBank/DDBJ whole genome shotgun (WGS) entry which is preliminary data.</text>
</comment>
<proteinExistence type="predicted"/>
<dbReference type="EMBL" id="JAPDDS010000012">
    <property type="protein sequence ID" value="MCW1886840.1"/>
    <property type="molecule type" value="Genomic_DNA"/>
</dbReference>
<protein>
    <submittedName>
        <fullName evidence="1">SRPBCC family protein</fullName>
    </submittedName>
</protein>
<dbReference type="CDD" id="cd07820">
    <property type="entry name" value="SRPBCC_3"/>
    <property type="match status" value="1"/>
</dbReference>
<evidence type="ECO:0000313" key="1">
    <source>
        <dbReference type="EMBL" id="MCW1886840.1"/>
    </source>
</evidence>
<gene>
    <name evidence="1" type="ORF">OKA04_19020</name>
</gene>